<proteinExistence type="predicted"/>
<organism evidence="1 2">
    <name type="scientific">Blastococcus mobilis</name>
    <dbReference type="NCBI Taxonomy" id="1938746"/>
    <lineage>
        <taxon>Bacteria</taxon>
        <taxon>Bacillati</taxon>
        <taxon>Actinomycetota</taxon>
        <taxon>Actinomycetes</taxon>
        <taxon>Geodermatophilales</taxon>
        <taxon>Geodermatophilaceae</taxon>
        <taxon>Blastococcus</taxon>
    </lineage>
</organism>
<keyword evidence="2" id="KW-1185">Reference proteome</keyword>
<dbReference type="Proteomes" id="UP000198403">
    <property type="component" value="Unassembled WGS sequence"/>
</dbReference>
<accession>A0A238Y5L1</accession>
<dbReference type="EMBL" id="FZNO01000017">
    <property type="protein sequence ID" value="SNR66108.1"/>
    <property type="molecule type" value="Genomic_DNA"/>
</dbReference>
<evidence type="ECO:0000313" key="2">
    <source>
        <dbReference type="Proteomes" id="UP000198403"/>
    </source>
</evidence>
<reference evidence="1 2" key="1">
    <citation type="submission" date="2017-06" db="EMBL/GenBank/DDBJ databases">
        <authorList>
            <person name="Kim H.J."/>
            <person name="Triplett B.A."/>
        </authorList>
    </citation>
    <scope>NUCLEOTIDE SEQUENCE [LARGE SCALE GENOMIC DNA]</scope>
    <source>
        <strain evidence="1 2">DSM 44272</strain>
    </source>
</reference>
<protein>
    <submittedName>
        <fullName evidence="1">Uncharacterized protein</fullName>
    </submittedName>
</protein>
<gene>
    <name evidence="1" type="ORF">SAMN06272737_117110</name>
</gene>
<sequence>MRLALVISKRHRRSRAFGWSVIAYSSTNQLGLINLDGTVAAPRPFRAWRVTPNAGGERRR</sequence>
<name>A0A238Y5L1_9ACTN</name>
<dbReference type="AlphaFoldDB" id="A0A238Y5L1"/>
<evidence type="ECO:0000313" key="1">
    <source>
        <dbReference type="EMBL" id="SNR66108.1"/>
    </source>
</evidence>